<feature type="domain" description="Dinitrogenase iron-molybdenum cofactor biosynthesis" evidence="1">
    <location>
        <begin position="21"/>
        <end position="109"/>
    </location>
</feature>
<dbReference type="PANTHER" id="PTHR33937">
    <property type="entry name" value="IRON-MOLYBDENUM PROTEIN-RELATED-RELATED"/>
    <property type="match status" value="1"/>
</dbReference>
<proteinExistence type="predicted"/>
<dbReference type="InterPro" id="IPR036105">
    <property type="entry name" value="DiNase_FeMo-co_biosyn_sf"/>
</dbReference>
<dbReference type="PANTHER" id="PTHR33937:SF2">
    <property type="entry name" value="DINITROGENASE IRON-MOLYBDENUM COFACTOR BIOSYNTHESIS DOMAIN-CONTAINING PROTEIN"/>
    <property type="match status" value="1"/>
</dbReference>
<keyword evidence="3" id="KW-1185">Reference proteome</keyword>
<dbReference type="Pfam" id="PF02579">
    <property type="entry name" value="Nitro_FeMo-Co"/>
    <property type="match status" value="1"/>
</dbReference>
<dbReference type="STRING" id="44742.AXF13_00730"/>
<name>A0A109W549_9BACT</name>
<dbReference type="InterPro" id="IPR051840">
    <property type="entry name" value="NifX/NifY_domain"/>
</dbReference>
<organism evidence="2 3">
    <name type="scientific">Desulfovibrio fairfieldensis</name>
    <dbReference type="NCBI Taxonomy" id="44742"/>
    <lineage>
        <taxon>Bacteria</taxon>
        <taxon>Pseudomonadati</taxon>
        <taxon>Thermodesulfobacteriota</taxon>
        <taxon>Desulfovibrionia</taxon>
        <taxon>Desulfovibrionales</taxon>
        <taxon>Desulfovibrionaceae</taxon>
        <taxon>Desulfovibrio</taxon>
    </lineage>
</organism>
<dbReference type="AlphaFoldDB" id="A0A109W549"/>
<reference evidence="3" key="1">
    <citation type="submission" date="2016-02" db="EMBL/GenBank/DDBJ databases">
        <authorList>
            <person name="Holder M.E."/>
            <person name="Ajami N.J."/>
            <person name="Petrosino J.F."/>
        </authorList>
    </citation>
    <scope>NUCLEOTIDE SEQUENCE [LARGE SCALE GENOMIC DNA]</scope>
    <source>
        <strain evidence="3">CCUG 45958</strain>
    </source>
</reference>
<dbReference type="KEGG" id="dfi:AXF13_00730"/>
<evidence type="ECO:0000259" key="1">
    <source>
        <dbReference type="Pfam" id="PF02579"/>
    </source>
</evidence>
<dbReference type="SUPFAM" id="SSF53146">
    <property type="entry name" value="Nitrogenase accessory factor-like"/>
    <property type="match status" value="1"/>
</dbReference>
<accession>A0A109W549</accession>
<evidence type="ECO:0000313" key="2">
    <source>
        <dbReference type="EMBL" id="AMD91459.1"/>
    </source>
</evidence>
<dbReference type="EMBL" id="CP014229">
    <property type="protein sequence ID" value="AMD91459.1"/>
    <property type="molecule type" value="Genomic_DNA"/>
</dbReference>
<gene>
    <name evidence="2" type="ORF">AXF13_00730</name>
</gene>
<sequence>MSQSILVAVPSDAPGGLEAAPSAHFGHCDVYTLARVENGAVSDVRVLPNSGHEHGNCLQPVQELAQQGVTALLAGGMGMRPLSAMQAAGVTVYHNAGQATVGDALKAFAAGKLQPFGTEQLCKGGCNHH</sequence>
<dbReference type="Gene3D" id="3.30.420.130">
    <property type="entry name" value="Dinitrogenase iron-molybdenum cofactor biosynthesis domain"/>
    <property type="match status" value="1"/>
</dbReference>
<dbReference type="Proteomes" id="UP000069241">
    <property type="component" value="Chromosome"/>
</dbReference>
<dbReference type="InterPro" id="IPR003731">
    <property type="entry name" value="Di-Nase_FeMo-co_biosynth"/>
</dbReference>
<evidence type="ECO:0000313" key="3">
    <source>
        <dbReference type="Proteomes" id="UP000069241"/>
    </source>
</evidence>
<protein>
    <recommendedName>
        <fullName evidence="1">Dinitrogenase iron-molybdenum cofactor biosynthesis domain-containing protein</fullName>
    </recommendedName>
</protein>